<organism evidence="2 3">
    <name type="scientific">Aegilops tauschii subsp. strangulata</name>
    <name type="common">Goatgrass</name>
    <dbReference type="NCBI Taxonomy" id="200361"/>
    <lineage>
        <taxon>Eukaryota</taxon>
        <taxon>Viridiplantae</taxon>
        <taxon>Streptophyta</taxon>
        <taxon>Embryophyta</taxon>
        <taxon>Tracheophyta</taxon>
        <taxon>Spermatophyta</taxon>
        <taxon>Magnoliopsida</taxon>
        <taxon>Liliopsida</taxon>
        <taxon>Poales</taxon>
        <taxon>Poaceae</taxon>
        <taxon>BOP clade</taxon>
        <taxon>Pooideae</taxon>
        <taxon>Triticodae</taxon>
        <taxon>Triticeae</taxon>
        <taxon>Triticinae</taxon>
        <taxon>Aegilops</taxon>
    </lineage>
</organism>
<dbReference type="Pfam" id="PF07762">
    <property type="entry name" value="DUF1618"/>
    <property type="match status" value="1"/>
</dbReference>
<dbReference type="Proteomes" id="UP000015105">
    <property type="component" value="Chromosome 5D"/>
</dbReference>
<keyword evidence="3" id="KW-1185">Reference proteome</keyword>
<dbReference type="AlphaFoldDB" id="A0A453LV69"/>
<reference evidence="3" key="2">
    <citation type="journal article" date="2017" name="Nat. Plants">
        <title>The Aegilops tauschii genome reveals multiple impacts of transposons.</title>
        <authorList>
            <person name="Zhao G."/>
            <person name="Zou C."/>
            <person name="Li K."/>
            <person name="Wang K."/>
            <person name="Li T."/>
            <person name="Gao L."/>
            <person name="Zhang X."/>
            <person name="Wang H."/>
            <person name="Yang Z."/>
            <person name="Liu X."/>
            <person name="Jiang W."/>
            <person name="Mao L."/>
            <person name="Kong X."/>
            <person name="Jiao Y."/>
            <person name="Jia J."/>
        </authorList>
    </citation>
    <scope>NUCLEOTIDE SEQUENCE [LARGE SCALE GENOMIC DNA]</scope>
    <source>
        <strain evidence="3">cv. AL8/78</strain>
    </source>
</reference>
<dbReference type="PANTHER" id="PTHR33074:SF142">
    <property type="entry name" value="DUF1618 DOMAIN-CONTAINING PROTEIN"/>
    <property type="match status" value="1"/>
</dbReference>
<proteinExistence type="predicted"/>
<reference evidence="2" key="5">
    <citation type="journal article" date="2021" name="G3 (Bethesda)">
        <title>Aegilops tauschii genome assembly Aet v5.0 features greater sequence contiguity and improved annotation.</title>
        <authorList>
            <person name="Wang L."/>
            <person name="Zhu T."/>
            <person name="Rodriguez J.C."/>
            <person name="Deal K.R."/>
            <person name="Dubcovsky J."/>
            <person name="McGuire P.E."/>
            <person name="Lux T."/>
            <person name="Spannagl M."/>
            <person name="Mayer K.F.X."/>
            <person name="Baldrich P."/>
            <person name="Meyers B.C."/>
            <person name="Huo N."/>
            <person name="Gu Y.Q."/>
            <person name="Zhou H."/>
            <person name="Devos K.M."/>
            <person name="Bennetzen J.L."/>
            <person name="Unver T."/>
            <person name="Budak H."/>
            <person name="Gulick P.J."/>
            <person name="Galiba G."/>
            <person name="Kalapos B."/>
            <person name="Nelson D.R."/>
            <person name="Li P."/>
            <person name="You F.M."/>
            <person name="Luo M.C."/>
            <person name="Dvorak J."/>
        </authorList>
    </citation>
    <scope>NUCLEOTIDE SEQUENCE [LARGE SCALE GENOMIC DNA]</scope>
    <source>
        <strain evidence="2">cv. AL8/78</strain>
    </source>
</reference>
<sequence length="492" mass="55946">SLEAARVAVDKDKTAAPVDMDGGPSCYVTFTLAAPQKGISCLNLHLPEGPPIALDTPPAYAFLLATDNNLVLFDITNPQKKVKEIVLFDISNPSRSCYREPPADLFIYKAGGPRPSVQGLPPFAEYSRRPFLTGDLTTGILQLAEDHFIVADLNVYPKRKGMRAELCVFNSETGKWKIIPKMDPGNGGQFPELWSTDNVLAFDGRFLCWVDYFSGVLLCDFSKNMDAPSLCFVPFPGGKEYRGKVRVERYFPDRFRSVSISQGKLCFVHIDNDFHDRVPGRCRRCLELPDRKRQGQQQQTPQKITIWTLNSEFQWELHRMFNLDSLWAQAGYRDLHIHQRLPEFPTISLDDPDVLCCLLTEEEFDGNGWMIMLDMNHACLRSCESVGMEAHVNRFPNVPLLPTVFCKYLERPTGLLMHVAKYSTNPRSEGMKEFSMSGSVRSASHETFSTSVCRPLDGVWLKGMTSDKYKRTRLSVERKHMRARDDIRQRRA</sequence>
<reference evidence="2" key="3">
    <citation type="journal article" date="2017" name="Nature">
        <title>Genome sequence of the progenitor of the wheat D genome Aegilops tauschii.</title>
        <authorList>
            <person name="Luo M.C."/>
            <person name="Gu Y.Q."/>
            <person name="Puiu D."/>
            <person name="Wang H."/>
            <person name="Twardziok S.O."/>
            <person name="Deal K.R."/>
            <person name="Huo N."/>
            <person name="Zhu T."/>
            <person name="Wang L."/>
            <person name="Wang Y."/>
            <person name="McGuire P.E."/>
            <person name="Liu S."/>
            <person name="Long H."/>
            <person name="Ramasamy R.K."/>
            <person name="Rodriguez J.C."/>
            <person name="Van S.L."/>
            <person name="Yuan L."/>
            <person name="Wang Z."/>
            <person name="Xia Z."/>
            <person name="Xiao L."/>
            <person name="Anderson O.D."/>
            <person name="Ouyang S."/>
            <person name="Liang Y."/>
            <person name="Zimin A.V."/>
            <person name="Pertea G."/>
            <person name="Qi P."/>
            <person name="Bennetzen J.L."/>
            <person name="Dai X."/>
            <person name="Dawson M.W."/>
            <person name="Muller H.G."/>
            <person name="Kugler K."/>
            <person name="Rivarola-Duarte L."/>
            <person name="Spannagl M."/>
            <person name="Mayer K.F.X."/>
            <person name="Lu F.H."/>
            <person name="Bevan M.W."/>
            <person name="Leroy P."/>
            <person name="Li P."/>
            <person name="You F.M."/>
            <person name="Sun Q."/>
            <person name="Liu Z."/>
            <person name="Lyons E."/>
            <person name="Wicker T."/>
            <person name="Salzberg S.L."/>
            <person name="Devos K.M."/>
            <person name="Dvorak J."/>
        </authorList>
    </citation>
    <scope>NUCLEOTIDE SEQUENCE [LARGE SCALE GENOMIC DNA]</scope>
    <source>
        <strain evidence="2">cv. AL8/78</strain>
    </source>
</reference>
<name>A0A453LV69_AEGTS</name>
<reference evidence="3" key="1">
    <citation type="journal article" date="2014" name="Science">
        <title>Ancient hybridizations among the ancestral genomes of bread wheat.</title>
        <authorList>
            <consortium name="International Wheat Genome Sequencing Consortium,"/>
            <person name="Marcussen T."/>
            <person name="Sandve S.R."/>
            <person name="Heier L."/>
            <person name="Spannagl M."/>
            <person name="Pfeifer M."/>
            <person name="Jakobsen K.S."/>
            <person name="Wulff B.B."/>
            <person name="Steuernagel B."/>
            <person name="Mayer K.F."/>
            <person name="Olsen O.A."/>
        </authorList>
    </citation>
    <scope>NUCLEOTIDE SEQUENCE [LARGE SCALE GENOMIC DNA]</scope>
    <source>
        <strain evidence="3">cv. AL8/78</strain>
    </source>
</reference>
<protein>
    <recommendedName>
        <fullName evidence="1">DUF1618 domain-containing protein</fullName>
    </recommendedName>
</protein>
<evidence type="ECO:0000259" key="1">
    <source>
        <dbReference type="Pfam" id="PF07762"/>
    </source>
</evidence>
<feature type="domain" description="DUF1618" evidence="1">
    <location>
        <begin position="209"/>
        <end position="356"/>
    </location>
</feature>
<evidence type="ECO:0000313" key="2">
    <source>
        <dbReference type="EnsemblPlants" id="AET5Gv20919600.4"/>
    </source>
</evidence>
<reference evidence="2" key="4">
    <citation type="submission" date="2019-03" db="UniProtKB">
        <authorList>
            <consortium name="EnsemblPlants"/>
        </authorList>
    </citation>
    <scope>IDENTIFICATION</scope>
</reference>
<dbReference type="InterPro" id="IPR011676">
    <property type="entry name" value="DUF1618"/>
</dbReference>
<dbReference type="EnsemblPlants" id="AET5Gv20919600.4">
    <property type="protein sequence ID" value="AET5Gv20919600.4"/>
    <property type="gene ID" value="AET5Gv20919600"/>
</dbReference>
<evidence type="ECO:0000313" key="3">
    <source>
        <dbReference type="Proteomes" id="UP000015105"/>
    </source>
</evidence>
<dbReference type="PANTHER" id="PTHR33074">
    <property type="entry name" value="EXPRESSED PROTEIN-RELATED"/>
    <property type="match status" value="1"/>
</dbReference>
<accession>A0A453LV69</accession>
<dbReference type="Gramene" id="AET5Gv20919600.4">
    <property type="protein sequence ID" value="AET5Gv20919600.4"/>
    <property type="gene ID" value="AET5Gv20919600"/>
</dbReference>